<evidence type="ECO:0000313" key="1">
    <source>
        <dbReference type="EMBL" id="GAW93805.1"/>
    </source>
</evidence>
<comment type="caution">
    <text evidence="1">The sequence shown here is derived from an EMBL/GenBank/DDBJ whole genome shotgun (WGS) entry which is preliminary data.</text>
</comment>
<protein>
    <submittedName>
        <fullName evidence="1">Uncharacterized protein</fullName>
    </submittedName>
</protein>
<dbReference type="Proteomes" id="UP000197032">
    <property type="component" value="Unassembled WGS sequence"/>
</dbReference>
<keyword evidence="2" id="KW-1185">Reference proteome</keyword>
<dbReference type="AlphaFoldDB" id="A0A1Z5HWW7"/>
<dbReference type="RefSeq" id="WP_088554871.1">
    <property type="nucleotide sequence ID" value="NZ_BDGJ01000168.1"/>
</dbReference>
<organism evidence="1 2">
    <name type="scientific">Calderihabitans maritimus</name>
    <dbReference type="NCBI Taxonomy" id="1246530"/>
    <lineage>
        <taxon>Bacteria</taxon>
        <taxon>Bacillati</taxon>
        <taxon>Bacillota</taxon>
        <taxon>Clostridia</taxon>
        <taxon>Neomoorellales</taxon>
        <taxon>Calderihabitantaceae</taxon>
        <taxon>Calderihabitans</taxon>
    </lineage>
</organism>
<reference evidence="2" key="1">
    <citation type="journal article" date="2017" name="Appl. Environ. Microbiol.">
        <title>Genomic analysis of Calderihabitans maritimus KKC1, a thermophilic hydrogenogenic carboxydotrophic bacterium isolated from marine sediment.</title>
        <authorList>
            <person name="Omae K."/>
            <person name="Yoneda Y."/>
            <person name="Fukuyama Y."/>
            <person name="Yoshida T."/>
            <person name="Sako Y."/>
        </authorList>
    </citation>
    <scope>NUCLEOTIDE SEQUENCE [LARGE SCALE GENOMIC DNA]</scope>
    <source>
        <strain evidence="2">KKC1</strain>
    </source>
</reference>
<dbReference type="EMBL" id="BDGJ01000168">
    <property type="protein sequence ID" value="GAW93805.1"/>
    <property type="molecule type" value="Genomic_DNA"/>
</dbReference>
<evidence type="ECO:0000313" key="2">
    <source>
        <dbReference type="Proteomes" id="UP000197032"/>
    </source>
</evidence>
<sequence length="61" mass="6946">MKVELEEIIKKLEQVNALLAELEQLAIEKKIPFLERNVHKAQAPIQVALSSCGKPICEYEQ</sequence>
<proteinExistence type="predicted"/>
<name>A0A1Z5HWW7_9FIRM</name>
<accession>A0A1Z5HWW7</accession>
<gene>
    <name evidence="1" type="ORF">KKC1_29320</name>
</gene>